<feature type="transmembrane region" description="Helical" evidence="1">
    <location>
        <begin position="36"/>
        <end position="55"/>
    </location>
</feature>
<evidence type="ECO:0000313" key="3">
    <source>
        <dbReference type="Proteomes" id="UP001259492"/>
    </source>
</evidence>
<dbReference type="EMBL" id="JAVRIA010000009">
    <property type="protein sequence ID" value="MDT0559507.1"/>
    <property type="molecule type" value="Genomic_DNA"/>
</dbReference>
<dbReference type="RefSeq" id="WP_311428270.1">
    <property type="nucleotide sequence ID" value="NZ_JAVRIA010000009.1"/>
</dbReference>
<sequence>MKKRKTPSLFLMVIAIIIGSGIYREFDFEQLTFEKPALVVVYSIVFLACIIMMFLEPKTKE</sequence>
<protein>
    <recommendedName>
        <fullName evidence="4">ATP synthase F0 sector subunit C</fullName>
    </recommendedName>
</protein>
<comment type="caution">
    <text evidence="2">The sequence shown here is derived from an EMBL/GenBank/DDBJ whole genome shotgun (WGS) entry which is preliminary data.</text>
</comment>
<evidence type="ECO:0008006" key="4">
    <source>
        <dbReference type="Google" id="ProtNLM"/>
    </source>
</evidence>
<keyword evidence="1" id="KW-0812">Transmembrane</keyword>
<evidence type="ECO:0000256" key="1">
    <source>
        <dbReference type="SAM" id="Phobius"/>
    </source>
</evidence>
<keyword evidence="1" id="KW-1133">Transmembrane helix</keyword>
<name>A0ABU2YMW6_9FLAO</name>
<gene>
    <name evidence="2" type="ORF">RM697_12660</name>
</gene>
<dbReference type="Proteomes" id="UP001259492">
    <property type="component" value="Unassembled WGS sequence"/>
</dbReference>
<accession>A0ABU2YMW6</accession>
<proteinExistence type="predicted"/>
<keyword evidence="1" id="KW-0472">Membrane</keyword>
<keyword evidence="3" id="KW-1185">Reference proteome</keyword>
<feature type="transmembrane region" description="Helical" evidence="1">
    <location>
        <begin position="7"/>
        <end position="24"/>
    </location>
</feature>
<evidence type="ECO:0000313" key="2">
    <source>
        <dbReference type="EMBL" id="MDT0559507.1"/>
    </source>
</evidence>
<reference evidence="2 3" key="1">
    <citation type="submission" date="2023-09" db="EMBL/GenBank/DDBJ databases">
        <authorList>
            <person name="Rey-Velasco X."/>
        </authorList>
    </citation>
    <scope>NUCLEOTIDE SEQUENCE [LARGE SCALE GENOMIC DNA]</scope>
    <source>
        <strain evidence="2 3">W332</strain>
    </source>
</reference>
<organism evidence="2 3">
    <name type="scientific">Microcosmobacter mediterraneus</name>
    <dbReference type="NCBI Taxonomy" id="3075607"/>
    <lineage>
        <taxon>Bacteria</taxon>
        <taxon>Pseudomonadati</taxon>
        <taxon>Bacteroidota</taxon>
        <taxon>Flavobacteriia</taxon>
        <taxon>Flavobacteriales</taxon>
        <taxon>Flavobacteriaceae</taxon>
        <taxon>Microcosmobacter</taxon>
    </lineage>
</organism>